<dbReference type="Proteomes" id="UP000193224">
    <property type="component" value="Unassembled WGS sequence"/>
</dbReference>
<proteinExistence type="predicted"/>
<dbReference type="EMBL" id="FWXB01000017">
    <property type="protein sequence ID" value="SMC13802.1"/>
    <property type="molecule type" value="Genomic_DNA"/>
</dbReference>
<evidence type="ECO:0000313" key="3">
    <source>
        <dbReference type="Proteomes" id="UP000193224"/>
    </source>
</evidence>
<name>A0A1X7BVW1_9RHOB</name>
<dbReference type="AlphaFoldDB" id="A0A1X7BVW1"/>
<evidence type="ECO:0000313" key="2">
    <source>
        <dbReference type="EMBL" id="SMC13802.1"/>
    </source>
</evidence>
<gene>
    <name evidence="2" type="ORF">ROA7745_03662</name>
</gene>
<dbReference type="RefSeq" id="WP_085801734.1">
    <property type="nucleotide sequence ID" value="NZ_FWXB01000017.1"/>
</dbReference>
<protein>
    <submittedName>
        <fullName evidence="2">Uncharacterized protein</fullName>
    </submittedName>
</protein>
<accession>A0A1X7BVW1</accession>
<feature type="region of interest" description="Disordered" evidence="1">
    <location>
        <begin position="43"/>
        <end position="62"/>
    </location>
</feature>
<organism evidence="2 3">
    <name type="scientific">Roseovarius aestuarii</name>
    <dbReference type="NCBI Taxonomy" id="475083"/>
    <lineage>
        <taxon>Bacteria</taxon>
        <taxon>Pseudomonadati</taxon>
        <taxon>Pseudomonadota</taxon>
        <taxon>Alphaproteobacteria</taxon>
        <taxon>Rhodobacterales</taxon>
        <taxon>Roseobacteraceae</taxon>
        <taxon>Roseovarius</taxon>
    </lineage>
</organism>
<evidence type="ECO:0000256" key="1">
    <source>
        <dbReference type="SAM" id="MobiDB-lite"/>
    </source>
</evidence>
<reference evidence="2 3" key="1">
    <citation type="submission" date="2017-03" db="EMBL/GenBank/DDBJ databases">
        <authorList>
            <person name="Afonso C.L."/>
            <person name="Miller P.J."/>
            <person name="Scott M.A."/>
            <person name="Spackman E."/>
            <person name="Goraichik I."/>
            <person name="Dimitrov K.M."/>
            <person name="Suarez D.L."/>
            <person name="Swayne D.E."/>
        </authorList>
    </citation>
    <scope>NUCLEOTIDE SEQUENCE [LARGE SCALE GENOMIC DNA]</scope>
    <source>
        <strain evidence="2 3">CECT 7745</strain>
    </source>
</reference>
<keyword evidence="3" id="KW-1185">Reference proteome</keyword>
<sequence length="62" mass="7052">MDTQELLVRTMNAAKEARERGFENTADAFDEIVDSLLQFMNSQTTSIGEKRANSLPDTLHRH</sequence>